<dbReference type="AlphaFoldDB" id="A0A1Q2CJ66"/>
<dbReference type="Proteomes" id="UP000188324">
    <property type="component" value="Chromosome"/>
</dbReference>
<dbReference type="GO" id="GO:0051301">
    <property type="term" value="P:cell division"/>
    <property type="evidence" value="ECO:0007669"/>
    <property type="project" value="UniProtKB-UniRule"/>
</dbReference>
<dbReference type="InterPro" id="IPR009619">
    <property type="entry name" value="CrgA"/>
</dbReference>
<comment type="similarity">
    <text evidence="7">Belongs to the CrgA family.</text>
</comment>
<evidence type="ECO:0000256" key="7">
    <source>
        <dbReference type="HAMAP-Rule" id="MF_00631"/>
    </source>
</evidence>
<keyword evidence="2 7" id="KW-0132">Cell division</keyword>
<dbReference type="STRING" id="1610493.RPIT_12725"/>
<dbReference type="OrthoDB" id="5189646at2"/>
<sequence>MPESRSRKQAEEKKKLKSKAELAEQRSEYSRLAPANRNWVPAVFIPMGLLGVAWMVTYNLAGDRIGFMQSIGDWNVVIGLGLIVASFAFMTLWK</sequence>
<keyword evidence="6 7" id="KW-0131">Cell cycle</keyword>
<keyword evidence="4 7" id="KW-1133">Transmembrane helix</keyword>
<comment type="subcellular location">
    <subcellularLocation>
        <location evidence="7">Cell membrane</location>
        <topology evidence="7">Multi-pass membrane protein</topology>
    </subcellularLocation>
</comment>
<proteinExistence type="inferred from homology"/>
<feature type="transmembrane region" description="Helical" evidence="7">
    <location>
        <begin position="39"/>
        <end position="61"/>
    </location>
</feature>
<evidence type="ECO:0000256" key="1">
    <source>
        <dbReference type="ARBA" id="ARBA00022475"/>
    </source>
</evidence>
<reference evidence="8 9" key="1">
    <citation type="journal article" date="2016" name="Int. J. Syst. Evol. Microbiol.">
        <title>Tessaracoccus flavus sp. nov., isolated from the drainage system of a lindane-producing factory.</title>
        <authorList>
            <person name="Kumari R."/>
            <person name="Singh P."/>
            <person name="Schumann P."/>
            <person name="Lal R."/>
        </authorList>
    </citation>
    <scope>NUCLEOTIDE SEQUENCE [LARGE SCALE GENOMIC DNA]</scope>
    <source>
        <strain evidence="8 9">RP1T</strain>
    </source>
</reference>
<dbReference type="RefSeq" id="WP_077344328.1">
    <property type="nucleotide sequence ID" value="NZ_CP019605.1"/>
</dbReference>
<name>A0A1Q2CJ66_9ACTN</name>
<keyword evidence="3 7" id="KW-0812">Transmembrane</keyword>
<evidence type="ECO:0000313" key="8">
    <source>
        <dbReference type="EMBL" id="AQP46157.1"/>
    </source>
</evidence>
<evidence type="ECO:0000256" key="5">
    <source>
        <dbReference type="ARBA" id="ARBA00023136"/>
    </source>
</evidence>
<evidence type="ECO:0000256" key="6">
    <source>
        <dbReference type="ARBA" id="ARBA00023306"/>
    </source>
</evidence>
<dbReference type="Pfam" id="PF06781">
    <property type="entry name" value="CrgA"/>
    <property type="match status" value="1"/>
</dbReference>
<dbReference type="KEGG" id="tfl:RPIT_12725"/>
<evidence type="ECO:0000256" key="3">
    <source>
        <dbReference type="ARBA" id="ARBA00022692"/>
    </source>
</evidence>
<accession>A0A1Q2CJ66</accession>
<dbReference type="HAMAP" id="MF_00631">
    <property type="entry name" value="CrgA"/>
    <property type="match status" value="1"/>
</dbReference>
<gene>
    <name evidence="7" type="primary">crgA</name>
    <name evidence="8" type="ORF">RPIT_12725</name>
</gene>
<dbReference type="GO" id="GO:0005886">
    <property type="term" value="C:plasma membrane"/>
    <property type="evidence" value="ECO:0007669"/>
    <property type="project" value="UniProtKB-SubCell"/>
</dbReference>
<evidence type="ECO:0000313" key="9">
    <source>
        <dbReference type="Proteomes" id="UP000188324"/>
    </source>
</evidence>
<evidence type="ECO:0000256" key="2">
    <source>
        <dbReference type="ARBA" id="ARBA00022618"/>
    </source>
</evidence>
<keyword evidence="5 7" id="KW-0472">Membrane</keyword>
<protein>
    <recommendedName>
        <fullName evidence="7">Cell division protein CrgA</fullName>
    </recommendedName>
</protein>
<evidence type="ECO:0000256" key="4">
    <source>
        <dbReference type="ARBA" id="ARBA00022989"/>
    </source>
</evidence>
<keyword evidence="1 7" id="KW-1003">Cell membrane</keyword>
<comment type="function">
    <text evidence="7">Involved in cell division.</text>
</comment>
<feature type="transmembrane region" description="Helical" evidence="7">
    <location>
        <begin position="73"/>
        <end position="93"/>
    </location>
</feature>
<organism evidence="8 9">
    <name type="scientific">Tessaracoccus flavus</name>
    <dbReference type="NCBI Taxonomy" id="1610493"/>
    <lineage>
        <taxon>Bacteria</taxon>
        <taxon>Bacillati</taxon>
        <taxon>Actinomycetota</taxon>
        <taxon>Actinomycetes</taxon>
        <taxon>Propionibacteriales</taxon>
        <taxon>Propionibacteriaceae</taxon>
        <taxon>Tessaracoccus</taxon>
    </lineage>
</organism>
<dbReference type="EMBL" id="CP019605">
    <property type="protein sequence ID" value="AQP46157.1"/>
    <property type="molecule type" value="Genomic_DNA"/>
</dbReference>
<keyword evidence="9" id="KW-1185">Reference proteome</keyword>